<keyword evidence="3" id="KW-0227">DNA damage</keyword>
<dbReference type="InterPro" id="IPR003738">
    <property type="entry name" value="SRAP"/>
</dbReference>
<dbReference type="GO" id="GO:0016829">
    <property type="term" value="F:lyase activity"/>
    <property type="evidence" value="ECO:0007669"/>
    <property type="project" value="UniProtKB-KW"/>
</dbReference>
<organism evidence="9 10">
    <name type="scientific">Sphaeroforma arctica JP610</name>
    <dbReference type="NCBI Taxonomy" id="667725"/>
    <lineage>
        <taxon>Eukaryota</taxon>
        <taxon>Ichthyosporea</taxon>
        <taxon>Ichthyophonida</taxon>
        <taxon>Sphaeroforma</taxon>
    </lineage>
</organism>
<evidence type="ECO:0000256" key="8">
    <source>
        <dbReference type="SAM" id="MobiDB-lite"/>
    </source>
</evidence>
<evidence type="ECO:0000313" key="10">
    <source>
        <dbReference type="Proteomes" id="UP000054560"/>
    </source>
</evidence>
<dbReference type="Pfam" id="PF02586">
    <property type="entry name" value="SRAP"/>
    <property type="match status" value="1"/>
</dbReference>
<dbReference type="Proteomes" id="UP000054560">
    <property type="component" value="Unassembled WGS sequence"/>
</dbReference>
<evidence type="ECO:0000256" key="6">
    <source>
        <dbReference type="ARBA" id="ARBA00023125"/>
    </source>
</evidence>
<feature type="region of interest" description="Disordered" evidence="8">
    <location>
        <begin position="50"/>
        <end position="82"/>
    </location>
</feature>
<dbReference type="GO" id="GO:0008233">
    <property type="term" value="F:peptidase activity"/>
    <property type="evidence" value="ECO:0007669"/>
    <property type="project" value="UniProtKB-KW"/>
</dbReference>
<keyword evidence="10" id="KW-1185">Reference proteome</keyword>
<dbReference type="EMBL" id="KQ241787">
    <property type="protein sequence ID" value="KNC84116.1"/>
    <property type="molecule type" value="Genomic_DNA"/>
</dbReference>
<dbReference type="PANTHER" id="PTHR13604:SF0">
    <property type="entry name" value="ABASIC SITE PROCESSING PROTEIN HMCES"/>
    <property type="match status" value="1"/>
</dbReference>
<keyword evidence="7" id="KW-0456">Lyase</keyword>
<gene>
    <name evidence="9" type="ORF">SARC_03660</name>
</gene>
<dbReference type="SUPFAM" id="SSF143081">
    <property type="entry name" value="BB1717-like"/>
    <property type="match status" value="1"/>
</dbReference>
<keyword evidence="6" id="KW-0238">DNA-binding</keyword>
<evidence type="ECO:0000256" key="3">
    <source>
        <dbReference type="ARBA" id="ARBA00022763"/>
    </source>
</evidence>
<evidence type="ECO:0000256" key="1">
    <source>
        <dbReference type="ARBA" id="ARBA00008136"/>
    </source>
</evidence>
<dbReference type="PANTHER" id="PTHR13604">
    <property type="entry name" value="DC12-RELATED"/>
    <property type="match status" value="1"/>
</dbReference>
<dbReference type="OrthoDB" id="2111841at2759"/>
<dbReference type="InterPro" id="IPR036590">
    <property type="entry name" value="SRAP-like"/>
</dbReference>
<evidence type="ECO:0000256" key="2">
    <source>
        <dbReference type="ARBA" id="ARBA00022670"/>
    </source>
</evidence>
<keyword evidence="2" id="KW-0645">Protease</keyword>
<dbReference type="eggNOG" id="KOG2618">
    <property type="taxonomic scope" value="Eukaryota"/>
</dbReference>
<evidence type="ECO:0000256" key="4">
    <source>
        <dbReference type="ARBA" id="ARBA00022801"/>
    </source>
</evidence>
<protein>
    <submittedName>
        <fullName evidence="9">Uncharacterized protein</fullName>
    </submittedName>
</protein>
<name>A0A0L0G5N0_9EUKA</name>
<dbReference type="GO" id="GO:0106300">
    <property type="term" value="P:protein-DNA covalent cross-linking repair"/>
    <property type="evidence" value="ECO:0007669"/>
    <property type="project" value="InterPro"/>
</dbReference>
<evidence type="ECO:0000256" key="7">
    <source>
        <dbReference type="ARBA" id="ARBA00023239"/>
    </source>
</evidence>
<dbReference type="RefSeq" id="XP_014158018.1">
    <property type="nucleotide sequence ID" value="XM_014302543.1"/>
</dbReference>
<keyword evidence="5" id="KW-0190">Covalent protein-DNA linkage</keyword>
<keyword evidence="4" id="KW-0378">Hydrolase</keyword>
<comment type="similarity">
    <text evidence="1">Belongs to the SOS response-associated peptidase family.</text>
</comment>
<dbReference type="Gene3D" id="3.90.1680.10">
    <property type="entry name" value="SOS response associated peptidase-like"/>
    <property type="match status" value="1"/>
</dbReference>
<sequence length="173" mass="19743">MCGRYSCALHEETILNEARVRPENWVGREAYRPSYNVGPSRSQPVLIATKGKTATEPSDESHRRTTDEDGGGDGGLDHDSSYTGTHRELHAMRWGLWPRWSKTQDEAYKSSFRTINARSESVQEKVMFKGLVDTRRCVVLCEGYGGWVVSMAPYIECVYLHTVHMIVLHEYMK</sequence>
<dbReference type="GO" id="GO:0006508">
    <property type="term" value="P:proteolysis"/>
    <property type="evidence" value="ECO:0007669"/>
    <property type="project" value="UniProtKB-KW"/>
</dbReference>
<dbReference type="STRING" id="667725.A0A0L0G5N0"/>
<evidence type="ECO:0000313" key="9">
    <source>
        <dbReference type="EMBL" id="KNC84116.1"/>
    </source>
</evidence>
<accession>A0A0L0G5N0</accession>
<evidence type="ECO:0000256" key="5">
    <source>
        <dbReference type="ARBA" id="ARBA00023124"/>
    </source>
</evidence>
<dbReference type="GO" id="GO:0003697">
    <property type="term" value="F:single-stranded DNA binding"/>
    <property type="evidence" value="ECO:0007669"/>
    <property type="project" value="InterPro"/>
</dbReference>
<proteinExistence type="inferred from homology"/>
<dbReference type="GeneID" id="25904164"/>
<reference evidence="9 10" key="1">
    <citation type="submission" date="2011-02" db="EMBL/GenBank/DDBJ databases">
        <title>The Genome Sequence of Sphaeroforma arctica JP610.</title>
        <authorList>
            <consortium name="The Broad Institute Genome Sequencing Platform"/>
            <person name="Russ C."/>
            <person name="Cuomo C."/>
            <person name="Young S.K."/>
            <person name="Zeng Q."/>
            <person name="Gargeya S."/>
            <person name="Alvarado L."/>
            <person name="Berlin A."/>
            <person name="Chapman S.B."/>
            <person name="Chen Z."/>
            <person name="Freedman E."/>
            <person name="Gellesch M."/>
            <person name="Goldberg J."/>
            <person name="Griggs A."/>
            <person name="Gujja S."/>
            <person name="Heilman E."/>
            <person name="Heiman D."/>
            <person name="Howarth C."/>
            <person name="Mehta T."/>
            <person name="Neiman D."/>
            <person name="Pearson M."/>
            <person name="Roberts A."/>
            <person name="Saif S."/>
            <person name="Shea T."/>
            <person name="Shenoy N."/>
            <person name="Sisk P."/>
            <person name="Stolte C."/>
            <person name="Sykes S."/>
            <person name="White J."/>
            <person name="Yandava C."/>
            <person name="Burger G."/>
            <person name="Gray M.W."/>
            <person name="Holland P.W.H."/>
            <person name="King N."/>
            <person name="Lang F.B.F."/>
            <person name="Roger A.J."/>
            <person name="Ruiz-Trillo I."/>
            <person name="Haas B."/>
            <person name="Nusbaum C."/>
            <person name="Birren B."/>
        </authorList>
    </citation>
    <scope>NUCLEOTIDE SEQUENCE [LARGE SCALE GENOMIC DNA]</scope>
    <source>
        <strain evidence="9 10">JP610</strain>
    </source>
</reference>
<dbReference type="AlphaFoldDB" id="A0A0L0G5N0"/>